<dbReference type="EMBL" id="QFLI01000007">
    <property type="protein sequence ID" value="PXX98874.1"/>
    <property type="molecule type" value="Genomic_DNA"/>
</dbReference>
<keyword evidence="10" id="KW-1185">Reference proteome</keyword>
<evidence type="ECO:0000259" key="8">
    <source>
        <dbReference type="PROSITE" id="PS50110"/>
    </source>
</evidence>
<dbReference type="PANTHER" id="PTHR32071">
    <property type="entry name" value="TRANSCRIPTIONAL REGULATORY PROTEIN"/>
    <property type="match status" value="1"/>
</dbReference>
<dbReference type="SMART" id="SM00382">
    <property type="entry name" value="AAA"/>
    <property type="match status" value="1"/>
</dbReference>
<evidence type="ECO:0000256" key="1">
    <source>
        <dbReference type="ARBA" id="ARBA00022741"/>
    </source>
</evidence>
<proteinExistence type="predicted"/>
<dbReference type="GO" id="GO:0000160">
    <property type="term" value="P:phosphorelay signal transduction system"/>
    <property type="evidence" value="ECO:0007669"/>
    <property type="project" value="InterPro"/>
</dbReference>
<organism evidence="9 10">
    <name type="scientific">Marinifilum breve</name>
    <dbReference type="NCBI Taxonomy" id="2184082"/>
    <lineage>
        <taxon>Bacteria</taxon>
        <taxon>Pseudomonadati</taxon>
        <taxon>Bacteroidota</taxon>
        <taxon>Bacteroidia</taxon>
        <taxon>Marinilabiliales</taxon>
        <taxon>Marinifilaceae</taxon>
    </lineage>
</organism>
<dbReference type="InterPro" id="IPR001789">
    <property type="entry name" value="Sig_transdc_resp-reg_receiver"/>
</dbReference>
<dbReference type="SMART" id="SM00448">
    <property type="entry name" value="REC"/>
    <property type="match status" value="1"/>
</dbReference>
<dbReference type="PROSITE" id="PS00676">
    <property type="entry name" value="SIGMA54_INTERACT_2"/>
    <property type="match status" value="1"/>
</dbReference>
<dbReference type="InterPro" id="IPR002078">
    <property type="entry name" value="Sigma_54_int"/>
</dbReference>
<keyword evidence="2" id="KW-0067">ATP-binding</keyword>
<dbReference type="Gene3D" id="1.10.8.60">
    <property type="match status" value="1"/>
</dbReference>
<dbReference type="SUPFAM" id="SSF52172">
    <property type="entry name" value="CheY-like"/>
    <property type="match status" value="1"/>
</dbReference>
<dbReference type="PROSITE" id="PS00675">
    <property type="entry name" value="SIGMA54_INTERACT_1"/>
    <property type="match status" value="1"/>
</dbReference>
<evidence type="ECO:0000313" key="9">
    <source>
        <dbReference type="EMBL" id="PXX98874.1"/>
    </source>
</evidence>
<accession>A0A2V3ZVA6</accession>
<evidence type="ECO:0000256" key="5">
    <source>
        <dbReference type="ARBA" id="ARBA00023163"/>
    </source>
</evidence>
<dbReference type="OrthoDB" id="9810703at2"/>
<dbReference type="GO" id="GO:0006355">
    <property type="term" value="P:regulation of DNA-templated transcription"/>
    <property type="evidence" value="ECO:0007669"/>
    <property type="project" value="InterPro"/>
</dbReference>
<dbReference type="InterPro" id="IPR009057">
    <property type="entry name" value="Homeodomain-like_sf"/>
</dbReference>
<dbReference type="Pfam" id="PF25601">
    <property type="entry name" value="AAA_lid_14"/>
    <property type="match status" value="1"/>
</dbReference>
<comment type="caution">
    <text evidence="9">The sequence shown here is derived from an EMBL/GenBank/DDBJ whole genome shotgun (WGS) entry which is preliminary data.</text>
</comment>
<dbReference type="InterPro" id="IPR025662">
    <property type="entry name" value="Sigma_54_int_dom_ATP-bd_1"/>
</dbReference>
<keyword evidence="6" id="KW-0597">Phosphoprotein</keyword>
<feature type="domain" description="Response regulatory" evidence="8">
    <location>
        <begin position="8"/>
        <end position="122"/>
    </location>
</feature>
<keyword evidence="3" id="KW-0805">Transcription regulation</keyword>
<dbReference type="Gene3D" id="3.40.50.2300">
    <property type="match status" value="1"/>
</dbReference>
<dbReference type="InterPro" id="IPR011006">
    <property type="entry name" value="CheY-like_superfamily"/>
</dbReference>
<dbReference type="FunFam" id="3.40.50.300:FF:000006">
    <property type="entry name" value="DNA-binding transcriptional regulator NtrC"/>
    <property type="match status" value="1"/>
</dbReference>
<evidence type="ECO:0000259" key="7">
    <source>
        <dbReference type="PROSITE" id="PS50045"/>
    </source>
</evidence>
<evidence type="ECO:0000256" key="6">
    <source>
        <dbReference type="PROSITE-ProRule" id="PRU00169"/>
    </source>
</evidence>
<feature type="domain" description="Sigma-54 factor interaction" evidence="7">
    <location>
        <begin position="153"/>
        <end position="383"/>
    </location>
</feature>
<dbReference type="InterPro" id="IPR025943">
    <property type="entry name" value="Sigma_54_int_dom_ATP-bd_2"/>
</dbReference>
<dbReference type="InterPro" id="IPR027417">
    <property type="entry name" value="P-loop_NTPase"/>
</dbReference>
<keyword evidence="4 9" id="KW-0238">DNA-binding</keyword>
<dbReference type="AlphaFoldDB" id="A0A2V3ZVA6"/>
<protein>
    <submittedName>
        <fullName evidence="9">DNA-binding response regulator</fullName>
    </submittedName>
</protein>
<dbReference type="PROSITE" id="PS50110">
    <property type="entry name" value="RESPONSE_REGULATORY"/>
    <property type="match status" value="1"/>
</dbReference>
<dbReference type="InterPro" id="IPR058031">
    <property type="entry name" value="AAA_lid_NorR"/>
</dbReference>
<dbReference type="SUPFAM" id="SSF52540">
    <property type="entry name" value="P-loop containing nucleoside triphosphate hydrolases"/>
    <property type="match status" value="1"/>
</dbReference>
<reference evidence="9 10" key="1">
    <citation type="submission" date="2018-05" db="EMBL/GenBank/DDBJ databases">
        <title>Marinifilum breve JC075T sp. nov., a marine bacterium isolated from Yongle Blue Hole in the South China Sea.</title>
        <authorList>
            <person name="Fu T."/>
        </authorList>
    </citation>
    <scope>NUCLEOTIDE SEQUENCE [LARGE SCALE GENOMIC DNA]</scope>
    <source>
        <strain evidence="9 10">JC075</strain>
    </source>
</reference>
<dbReference type="InterPro" id="IPR025944">
    <property type="entry name" value="Sigma_54_int_dom_CS"/>
</dbReference>
<dbReference type="Pfam" id="PF00158">
    <property type="entry name" value="Sigma54_activat"/>
    <property type="match status" value="1"/>
</dbReference>
<dbReference type="PROSITE" id="PS50045">
    <property type="entry name" value="SIGMA54_INTERACT_4"/>
    <property type="match status" value="1"/>
</dbReference>
<keyword evidence="1" id="KW-0547">Nucleotide-binding</keyword>
<dbReference type="Gene3D" id="1.10.10.60">
    <property type="entry name" value="Homeodomain-like"/>
    <property type="match status" value="1"/>
</dbReference>
<evidence type="ECO:0000256" key="2">
    <source>
        <dbReference type="ARBA" id="ARBA00022840"/>
    </source>
</evidence>
<keyword evidence="5" id="KW-0804">Transcription</keyword>
<dbReference type="CDD" id="cd00009">
    <property type="entry name" value="AAA"/>
    <property type="match status" value="1"/>
</dbReference>
<dbReference type="InterPro" id="IPR002197">
    <property type="entry name" value="HTH_Fis"/>
</dbReference>
<feature type="modified residue" description="4-aspartylphosphate" evidence="6">
    <location>
        <position position="57"/>
    </location>
</feature>
<sequence>MISVSNLRILILDDEQLVRDELSEFLIDPNFQIFKASTPSEAFEIMNRNEVHIAIVDVNLPEMSGLEVLEKIKKEHSEIEVIMISGYSEMDSVIHSMRLGASDFFTKPFRLRDVEHSIERTKKFVNLNKSLQEVKRNYSIISKEFYEAMGYEIVGESRHMKNLINLIGKVAKTENTSVLITGESGTGKELVARAIHYLSSRKENCFYAVNCSAIPETLFESEFFGHTKGAFTGASDTKTGWFEAANKGTLFLDEIGDMQLNLQTKFLRVLEDRKIRKVGSNIEIPFDTRIIAATNQNLEELSNEKGFRLDLYHRISSFVIHLEPLRNRKEDIPLLLDYFVKYFNRIMAKNINEVDEAVVRKLLAYEFPGNVRELKNMVERAVIICDTNKLGLSNFQLNDIKENYSDHYHYPSEEILDLELVEKNCILKALERSNYNKSKAADLLNITWQSLDRRIKKYKIEK</sequence>
<dbReference type="InterPro" id="IPR003593">
    <property type="entry name" value="AAA+_ATPase"/>
</dbReference>
<dbReference type="RefSeq" id="WP_110361765.1">
    <property type="nucleotide sequence ID" value="NZ_QFLI01000007.1"/>
</dbReference>
<dbReference type="SUPFAM" id="SSF46689">
    <property type="entry name" value="Homeodomain-like"/>
    <property type="match status" value="1"/>
</dbReference>
<dbReference type="PANTHER" id="PTHR32071:SF57">
    <property type="entry name" value="C4-DICARBOXYLATE TRANSPORT TRANSCRIPTIONAL REGULATORY PROTEIN DCTD"/>
    <property type="match status" value="1"/>
</dbReference>
<gene>
    <name evidence="9" type="ORF">DF185_15985</name>
</gene>
<dbReference type="Proteomes" id="UP000248079">
    <property type="component" value="Unassembled WGS sequence"/>
</dbReference>
<dbReference type="Pfam" id="PF00072">
    <property type="entry name" value="Response_reg"/>
    <property type="match status" value="1"/>
</dbReference>
<dbReference type="PROSITE" id="PS00688">
    <property type="entry name" value="SIGMA54_INTERACT_3"/>
    <property type="match status" value="1"/>
</dbReference>
<dbReference type="Pfam" id="PF02954">
    <property type="entry name" value="HTH_8"/>
    <property type="match status" value="1"/>
</dbReference>
<dbReference type="PRINTS" id="PR01590">
    <property type="entry name" value="HTHFIS"/>
</dbReference>
<dbReference type="GO" id="GO:0005524">
    <property type="term" value="F:ATP binding"/>
    <property type="evidence" value="ECO:0007669"/>
    <property type="project" value="UniProtKB-KW"/>
</dbReference>
<dbReference type="GO" id="GO:0043565">
    <property type="term" value="F:sequence-specific DNA binding"/>
    <property type="evidence" value="ECO:0007669"/>
    <property type="project" value="InterPro"/>
</dbReference>
<evidence type="ECO:0000256" key="4">
    <source>
        <dbReference type="ARBA" id="ARBA00023125"/>
    </source>
</evidence>
<evidence type="ECO:0000256" key="3">
    <source>
        <dbReference type="ARBA" id="ARBA00023015"/>
    </source>
</evidence>
<evidence type="ECO:0000313" key="10">
    <source>
        <dbReference type="Proteomes" id="UP000248079"/>
    </source>
</evidence>
<dbReference type="Gene3D" id="3.40.50.300">
    <property type="entry name" value="P-loop containing nucleotide triphosphate hydrolases"/>
    <property type="match status" value="1"/>
</dbReference>
<name>A0A2V3ZVA6_9BACT</name>